<keyword evidence="8" id="KW-0132">Cell division</keyword>
<evidence type="ECO:0000256" key="15">
    <source>
        <dbReference type="ARBA" id="ARBA00023328"/>
    </source>
</evidence>
<organism evidence="16 17">
    <name type="scientific">Phakopsora pachyrhizi</name>
    <name type="common">Asian soybean rust disease fungus</name>
    <dbReference type="NCBI Taxonomy" id="170000"/>
    <lineage>
        <taxon>Eukaryota</taxon>
        <taxon>Fungi</taxon>
        <taxon>Dikarya</taxon>
        <taxon>Basidiomycota</taxon>
        <taxon>Pucciniomycotina</taxon>
        <taxon>Pucciniomycetes</taxon>
        <taxon>Pucciniales</taxon>
        <taxon>Phakopsoraceae</taxon>
        <taxon>Phakopsora</taxon>
    </lineage>
</organism>
<keyword evidence="6" id="KW-0158">Chromosome</keyword>
<evidence type="ECO:0000256" key="7">
    <source>
        <dbReference type="ARBA" id="ARBA00022490"/>
    </source>
</evidence>
<feature type="non-terminal residue" evidence="16">
    <location>
        <position position="96"/>
    </location>
</feature>
<evidence type="ECO:0000313" key="16">
    <source>
        <dbReference type="EMBL" id="CAH7669046.1"/>
    </source>
</evidence>
<dbReference type="Proteomes" id="UP001153365">
    <property type="component" value="Unassembled WGS sequence"/>
</dbReference>
<keyword evidence="7" id="KW-0963">Cytoplasm</keyword>
<comment type="caution">
    <text evidence="16">The sequence shown here is derived from an EMBL/GenBank/DDBJ whole genome shotgun (WGS) entry which is preliminary data.</text>
</comment>
<dbReference type="GO" id="GO:0008608">
    <property type="term" value="P:attachment of spindle microtubules to kinetochore"/>
    <property type="evidence" value="ECO:0007669"/>
    <property type="project" value="InterPro"/>
</dbReference>
<evidence type="ECO:0000256" key="13">
    <source>
        <dbReference type="ARBA" id="ARBA00023242"/>
    </source>
</evidence>
<comment type="subcellular location">
    <subcellularLocation>
        <location evidence="3">Chromosome</location>
        <location evidence="3">Centromere</location>
        <location evidence="3">Kinetochore</location>
    </subcellularLocation>
    <subcellularLocation>
        <location evidence="2">Cytoplasm</location>
        <location evidence="2">Cytoskeleton</location>
        <location evidence="2">Spindle</location>
    </subcellularLocation>
    <subcellularLocation>
        <location evidence="1">Nucleus</location>
    </subcellularLocation>
</comment>
<dbReference type="AlphaFoldDB" id="A0AAV0AKI9"/>
<dbReference type="EMBL" id="CALTRL010000642">
    <property type="protein sequence ID" value="CAH7669046.1"/>
    <property type="molecule type" value="Genomic_DNA"/>
</dbReference>
<keyword evidence="13" id="KW-0539">Nucleus</keyword>
<keyword evidence="12" id="KW-0206">Cytoskeleton</keyword>
<evidence type="ECO:0000256" key="4">
    <source>
        <dbReference type="ARBA" id="ARBA00010731"/>
    </source>
</evidence>
<keyword evidence="9" id="KW-0493">Microtubule</keyword>
<keyword evidence="17" id="KW-1185">Reference proteome</keyword>
<keyword evidence="10" id="KW-0498">Mitosis</keyword>
<dbReference type="Pfam" id="PF08655">
    <property type="entry name" value="DASH_Ask1"/>
    <property type="match status" value="1"/>
</dbReference>
<evidence type="ECO:0000256" key="6">
    <source>
        <dbReference type="ARBA" id="ARBA00022454"/>
    </source>
</evidence>
<evidence type="ECO:0000256" key="3">
    <source>
        <dbReference type="ARBA" id="ARBA00004629"/>
    </source>
</evidence>
<accession>A0AAV0AKI9</accession>
<evidence type="ECO:0000256" key="14">
    <source>
        <dbReference type="ARBA" id="ARBA00023306"/>
    </source>
</evidence>
<dbReference type="PANTHER" id="PTHR28200:SF1">
    <property type="entry name" value="DASH COMPLEX SUBUNIT ASK1"/>
    <property type="match status" value="1"/>
</dbReference>
<keyword evidence="11" id="KW-0995">Kinetochore</keyword>
<dbReference type="GO" id="GO:0051301">
    <property type="term" value="P:cell division"/>
    <property type="evidence" value="ECO:0007669"/>
    <property type="project" value="UniProtKB-KW"/>
</dbReference>
<keyword evidence="15" id="KW-0137">Centromere</keyword>
<proteinExistence type="inferred from homology"/>
<dbReference type="GO" id="GO:0005874">
    <property type="term" value="C:microtubule"/>
    <property type="evidence" value="ECO:0007669"/>
    <property type="project" value="UniProtKB-KW"/>
</dbReference>
<reference evidence="16" key="1">
    <citation type="submission" date="2022-06" db="EMBL/GenBank/DDBJ databases">
        <authorList>
            <consortium name="SYNGENTA / RWTH Aachen University"/>
        </authorList>
    </citation>
    <scope>NUCLEOTIDE SEQUENCE</scope>
</reference>
<dbReference type="GO" id="GO:0042729">
    <property type="term" value="C:DASH complex"/>
    <property type="evidence" value="ECO:0007669"/>
    <property type="project" value="InterPro"/>
</dbReference>
<evidence type="ECO:0000256" key="2">
    <source>
        <dbReference type="ARBA" id="ARBA00004186"/>
    </source>
</evidence>
<evidence type="ECO:0000256" key="5">
    <source>
        <dbReference type="ARBA" id="ARBA00014520"/>
    </source>
</evidence>
<name>A0AAV0AKI9_PHAPC</name>
<evidence type="ECO:0000256" key="1">
    <source>
        <dbReference type="ARBA" id="ARBA00004123"/>
    </source>
</evidence>
<feature type="non-terminal residue" evidence="16">
    <location>
        <position position="1"/>
    </location>
</feature>
<sequence length="96" mass="10808">FYNPLNSRILSEQEISAMSSAECNAACLQINQIIVSVLQNIDAHFGRCHQTVVDKILPEIEKQGLSSQKIWEGLKFWQGLFEASANVNLSDNRNDE</sequence>
<dbReference type="GO" id="GO:0044732">
    <property type="term" value="C:mitotic spindle pole body"/>
    <property type="evidence" value="ECO:0007669"/>
    <property type="project" value="TreeGrafter"/>
</dbReference>
<evidence type="ECO:0000256" key="12">
    <source>
        <dbReference type="ARBA" id="ARBA00023212"/>
    </source>
</evidence>
<keyword evidence="14" id="KW-0131">Cell cycle</keyword>
<dbReference type="PANTHER" id="PTHR28200">
    <property type="entry name" value="DASH COMPLEX SUBUNIT ASK1"/>
    <property type="match status" value="1"/>
</dbReference>
<evidence type="ECO:0000256" key="9">
    <source>
        <dbReference type="ARBA" id="ARBA00022701"/>
    </source>
</evidence>
<evidence type="ECO:0000256" key="11">
    <source>
        <dbReference type="ARBA" id="ARBA00022838"/>
    </source>
</evidence>
<comment type="similarity">
    <text evidence="4">Belongs to the DASH complex ASK1 family.</text>
</comment>
<protein>
    <recommendedName>
        <fullName evidence="5">DASH complex subunit ASK1</fullName>
    </recommendedName>
</protein>
<evidence type="ECO:0000256" key="8">
    <source>
        <dbReference type="ARBA" id="ARBA00022618"/>
    </source>
</evidence>
<evidence type="ECO:0000256" key="10">
    <source>
        <dbReference type="ARBA" id="ARBA00022776"/>
    </source>
</evidence>
<evidence type="ECO:0000313" key="17">
    <source>
        <dbReference type="Proteomes" id="UP001153365"/>
    </source>
</evidence>
<gene>
    <name evidence="16" type="ORF">PPACK8108_LOCUS3616</name>
</gene>
<dbReference type="InterPro" id="IPR013964">
    <property type="entry name" value="DASH_Ask1"/>
</dbReference>
<dbReference type="GO" id="GO:0072686">
    <property type="term" value="C:mitotic spindle"/>
    <property type="evidence" value="ECO:0007669"/>
    <property type="project" value="InterPro"/>
</dbReference>